<keyword evidence="2" id="KW-0732">Signal</keyword>
<dbReference type="AlphaFoldDB" id="A0A2C5XXN7"/>
<organism evidence="3 4">
    <name type="scientific">Ophiocordyceps camponoti-rufipedis</name>
    <dbReference type="NCBI Taxonomy" id="2004952"/>
    <lineage>
        <taxon>Eukaryota</taxon>
        <taxon>Fungi</taxon>
        <taxon>Dikarya</taxon>
        <taxon>Ascomycota</taxon>
        <taxon>Pezizomycotina</taxon>
        <taxon>Sordariomycetes</taxon>
        <taxon>Hypocreomycetidae</taxon>
        <taxon>Hypocreales</taxon>
        <taxon>Ophiocordycipitaceae</taxon>
        <taxon>Ophiocordyceps</taxon>
    </lineage>
</organism>
<evidence type="ECO:0000313" key="4">
    <source>
        <dbReference type="Proteomes" id="UP000226431"/>
    </source>
</evidence>
<evidence type="ECO:0000256" key="1">
    <source>
        <dbReference type="SAM" id="MobiDB-lite"/>
    </source>
</evidence>
<accession>A0A2C5XXN7</accession>
<feature type="chain" id="PRO_5011999281" evidence="2">
    <location>
        <begin position="19"/>
        <end position="358"/>
    </location>
</feature>
<evidence type="ECO:0000313" key="3">
    <source>
        <dbReference type="EMBL" id="PHH70628.1"/>
    </source>
</evidence>
<comment type="caution">
    <text evidence="3">The sequence shown here is derived from an EMBL/GenBank/DDBJ whole genome shotgun (WGS) entry which is preliminary data.</text>
</comment>
<keyword evidence="4" id="KW-1185">Reference proteome</keyword>
<feature type="compositionally biased region" description="Basic and acidic residues" evidence="1">
    <location>
        <begin position="231"/>
        <end position="248"/>
    </location>
</feature>
<feature type="region of interest" description="Disordered" evidence="1">
    <location>
        <begin position="211"/>
        <end position="248"/>
    </location>
</feature>
<sequence length="358" mass="41182">MMHFAAAAVLAMAASTLGSVESDIGVHLSTSMRLICGTKDNCEAATSPILKSWCLNTVDVCSGVDQYTLYSSKFKDTNWKGHKVITQAAKQYETIGQARFNTIREWNPEKHTPGIENRRCDISQDDKSTAIAIGKWKGDAESQEVVVDPSTTCRAAKAGDRIVLLCVPRYSNRLPECPFGFHPICENNMNPRLASSMLWEFNPRVGCVSDTPNGNGALGDEELFGPNTKTPEQKPQETPEQKQQDKELLQEMETEVEKRKAELVWGKGERWKQEERDILEERARQENRVRRKKLPKKEEEKKLEEIRQTAKEQAIEKYLEFLQWWNPYEYKQLEEVRQRVLNRWYRARGEANRKRTGN</sequence>
<evidence type="ECO:0000256" key="2">
    <source>
        <dbReference type="SAM" id="SignalP"/>
    </source>
</evidence>
<dbReference type="EMBL" id="NJES01000604">
    <property type="protein sequence ID" value="PHH70628.1"/>
    <property type="molecule type" value="Genomic_DNA"/>
</dbReference>
<name>A0A2C5XXN7_9HYPO</name>
<protein>
    <submittedName>
        <fullName evidence="3">Uncharacterized protein</fullName>
    </submittedName>
</protein>
<gene>
    <name evidence="3" type="ORF">CDD80_5883</name>
</gene>
<proteinExistence type="predicted"/>
<feature type="signal peptide" evidence="2">
    <location>
        <begin position="1"/>
        <end position="18"/>
    </location>
</feature>
<dbReference type="Proteomes" id="UP000226431">
    <property type="component" value="Unassembled WGS sequence"/>
</dbReference>
<reference evidence="3 4" key="1">
    <citation type="submission" date="2017-06" db="EMBL/GenBank/DDBJ databases">
        <title>Ant-infecting Ophiocordyceps genomes reveal a high diversity of potential behavioral manipulation genes and a possible major role for enterotoxins.</title>
        <authorList>
            <person name="De Bekker C."/>
            <person name="Evans H.C."/>
            <person name="Brachmann A."/>
            <person name="Hughes D.P."/>
        </authorList>
    </citation>
    <scope>NUCLEOTIDE SEQUENCE [LARGE SCALE GENOMIC DNA]</scope>
    <source>
        <strain evidence="3 4">Map16</strain>
    </source>
</reference>